<dbReference type="Gene3D" id="1.10.555.10">
    <property type="entry name" value="Rho GTPase activation protein"/>
    <property type="match status" value="1"/>
</dbReference>
<proteinExistence type="predicted"/>
<protein>
    <recommendedName>
        <fullName evidence="2">Meiotically up-regulated protein Msb1/Mug8 domain-containing protein</fullName>
    </recommendedName>
</protein>
<feature type="compositionally biased region" description="Basic and acidic residues" evidence="1">
    <location>
        <begin position="1080"/>
        <end position="1091"/>
    </location>
</feature>
<dbReference type="OrthoDB" id="3362494at2759"/>
<dbReference type="STRING" id="5643.A0A060S6H6"/>
<reference evidence="3" key="1">
    <citation type="submission" date="2014-01" db="EMBL/GenBank/DDBJ databases">
        <title>The genome of the white-rot fungus Pycnoporus cinnabarinus: a basidiomycete model with a versatile arsenal for lignocellulosic biomass breakdown.</title>
        <authorList>
            <person name="Levasseur A."/>
            <person name="Lomascolo A."/>
            <person name="Ruiz-Duenas F.J."/>
            <person name="Uzan E."/>
            <person name="Piumi F."/>
            <person name="Kues U."/>
            <person name="Ram A.F.J."/>
            <person name="Murat C."/>
            <person name="Haon M."/>
            <person name="Benoit I."/>
            <person name="Arfi Y."/>
            <person name="Chevret D."/>
            <person name="Drula E."/>
            <person name="Kwon M.J."/>
            <person name="Gouret P."/>
            <person name="Lesage-Meessen L."/>
            <person name="Lombard V."/>
            <person name="Mariette J."/>
            <person name="Noirot C."/>
            <person name="Park J."/>
            <person name="Patyshakuliyeva A."/>
            <person name="Wieneger R.A.B."/>
            <person name="Wosten H.A.B."/>
            <person name="Martin F."/>
            <person name="Coutinho P.M."/>
            <person name="de Vries R."/>
            <person name="Martinez A.T."/>
            <person name="Klopp C."/>
            <person name="Pontarotti P."/>
            <person name="Henrissat B."/>
            <person name="Record E."/>
        </authorList>
    </citation>
    <scope>NUCLEOTIDE SEQUENCE [LARGE SCALE GENOMIC DNA]</scope>
    <source>
        <strain evidence="3">BRFM137</strain>
    </source>
</reference>
<dbReference type="PANTHER" id="PTHR28093:SF1">
    <property type="entry name" value="MORPHOGENESIS-RELATED PROTEIN MSB1"/>
    <property type="match status" value="1"/>
</dbReference>
<feature type="compositionally biased region" description="Polar residues" evidence="1">
    <location>
        <begin position="1292"/>
        <end position="1303"/>
    </location>
</feature>
<feature type="compositionally biased region" description="Basic and acidic residues" evidence="1">
    <location>
        <begin position="888"/>
        <end position="901"/>
    </location>
</feature>
<feature type="region of interest" description="Disordered" evidence="1">
    <location>
        <begin position="735"/>
        <end position="962"/>
    </location>
</feature>
<dbReference type="SUPFAM" id="SSF48350">
    <property type="entry name" value="GTPase activation domain, GAP"/>
    <property type="match status" value="1"/>
</dbReference>
<feature type="region of interest" description="Disordered" evidence="1">
    <location>
        <begin position="484"/>
        <end position="544"/>
    </location>
</feature>
<feature type="compositionally biased region" description="Low complexity" evidence="1">
    <location>
        <begin position="1026"/>
        <end position="1074"/>
    </location>
</feature>
<feature type="compositionally biased region" description="Pro residues" evidence="1">
    <location>
        <begin position="679"/>
        <end position="688"/>
    </location>
</feature>
<feature type="domain" description="Meiotically up-regulated protein Msb1/Mug8" evidence="2">
    <location>
        <begin position="242"/>
        <end position="363"/>
    </location>
</feature>
<evidence type="ECO:0000256" key="1">
    <source>
        <dbReference type="SAM" id="MobiDB-lite"/>
    </source>
</evidence>
<accession>A0A060S6H6</accession>
<dbReference type="EMBL" id="CCBP010000059">
    <property type="protein sequence ID" value="CDO69960.1"/>
    <property type="molecule type" value="Genomic_DNA"/>
</dbReference>
<dbReference type="HOGENOM" id="CLU_002740_1_0_1"/>
<feature type="compositionally biased region" description="Low complexity" evidence="1">
    <location>
        <begin position="819"/>
        <end position="848"/>
    </location>
</feature>
<evidence type="ECO:0000313" key="4">
    <source>
        <dbReference type="Proteomes" id="UP000029665"/>
    </source>
</evidence>
<feature type="region of interest" description="Disordered" evidence="1">
    <location>
        <begin position="1026"/>
        <end position="1230"/>
    </location>
</feature>
<feature type="compositionally biased region" description="Low complexity" evidence="1">
    <location>
        <begin position="1161"/>
        <end position="1219"/>
    </location>
</feature>
<dbReference type="PANTHER" id="PTHR28093">
    <property type="entry name" value="MORPHOGENESIS-RELATED PROTEIN MSB1"/>
    <property type="match status" value="1"/>
</dbReference>
<dbReference type="InterPro" id="IPR012965">
    <property type="entry name" value="Msb1/Mug8_dom"/>
</dbReference>
<feature type="compositionally biased region" description="Low complexity" evidence="1">
    <location>
        <begin position="1260"/>
        <end position="1275"/>
    </location>
</feature>
<feature type="compositionally biased region" description="Low complexity" evidence="1">
    <location>
        <begin position="1113"/>
        <end position="1129"/>
    </location>
</feature>
<feature type="region of interest" description="Disordered" evidence="1">
    <location>
        <begin position="569"/>
        <end position="617"/>
    </location>
</feature>
<feature type="compositionally biased region" description="Basic and acidic residues" evidence="1">
    <location>
        <begin position="1318"/>
        <end position="1331"/>
    </location>
</feature>
<feature type="compositionally biased region" description="Low complexity" evidence="1">
    <location>
        <begin position="689"/>
        <end position="715"/>
    </location>
</feature>
<evidence type="ECO:0000259" key="2">
    <source>
        <dbReference type="Pfam" id="PF08101"/>
    </source>
</evidence>
<feature type="compositionally biased region" description="Polar residues" evidence="1">
    <location>
        <begin position="506"/>
        <end position="522"/>
    </location>
</feature>
<feature type="region of interest" description="Disordered" evidence="1">
    <location>
        <begin position="1260"/>
        <end position="1347"/>
    </location>
</feature>
<gene>
    <name evidence="3" type="ORF">BN946_scf184836.g34</name>
</gene>
<feature type="region of interest" description="Disordered" evidence="1">
    <location>
        <begin position="1"/>
        <end position="67"/>
    </location>
</feature>
<evidence type="ECO:0000313" key="3">
    <source>
        <dbReference type="EMBL" id="CDO69960.1"/>
    </source>
</evidence>
<feature type="compositionally biased region" description="Low complexity" evidence="1">
    <location>
        <begin position="523"/>
        <end position="538"/>
    </location>
</feature>
<keyword evidence="4" id="KW-1185">Reference proteome</keyword>
<dbReference type="Proteomes" id="UP000029665">
    <property type="component" value="Unassembled WGS sequence"/>
</dbReference>
<feature type="compositionally biased region" description="Basic and acidic residues" evidence="1">
    <location>
        <begin position="44"/>
        <end position="67"/>
    </location>
</feature>
<feature type="compositionally biased region" description="Basic and acidic residues" evidence="1">
    <location>
        <begin position="1220"/>
        <end position="1230"/>
    </location>
</feature>
<comment type="caution">
    <text evidence="3">The sequence shown here is derived from an EMBL/GenBank/DDBJ whole genome shotgun (WGS) entry which is preliminary data.</text>
</comment>
<feature type="compositionally biased region" description="Low complexity" evidence="1">
    <location>
        <begin position="864"/>
        <end position="887"/>
    </location>
</feature>
<organism evidence="3 4">
    <name type="scientific">Pycnoporus cinnabarinus</name>
    <name type="common">Cinnabar-red polypore</name>
    <name type="synonym">Trametes cinnabarina</name>
    <dbReference type="NCBI Taxonomy" id="5643"/>
    <lineage>
        <taxon>Eukaryota</taxon>
        <taxon>Fungi</taxon>
        <taxon>Dikarya</taxon>
        <taxon>Basidiomycota</taxon>
        <taxon>Agaricomycotina</taxon>
        <taxon>Agaricomycetes</taxon>
        <taxon>Polyporales</taxon>
        <taxon>Polyporaceae</taxon>
        <taxon>Trametes</taxon>
    </lineage>
</organism>
<name>A0A060S6H6_PYCCI</name>
<feature type="compositionally biased region" description="Basic and acidic residues" evidence="1">
    <location>
        <begin position="770"/>
        <end position="788"/>
    </location>
</feature>
<feature type="region of interest" description="Disordered" evidence="1">
    <location>
        <begin position="978"/>
        <end position="1004"/>
    </location>
</feature>
<dbReference type="InterPro" id="IPR008936">
    <property type="entry name" value="Rho_GTPase_activation_prot"/>
</dbReference>
<dbReference type="InterPro" id="IPR037508">
    <property type="entry name" value="Msb1/Mug8"/>
</dbReference>
<sequence>MAAFLSKVFPRKKDKDTNKRSSVSSLLEGKFEAVSPTVSPSAAKFEESAQKPKDRGREKEKEKEKDVGFSLFRSKSRPLSPVPDTRQTVPDVPRLTLNLPVPKEERSRALGVVFEADPNDEGLLPDDVIGERRLNPLEALLLVKACSSAIVANGGLETLGVMHPFWYSASPEVQRKLISLFILSLGPKSPISTLSPSPTSALSTFDTELEYTRSPHDIAAVLRWALRHLRLEGESFGRPNGQWKWYQTFAEAERASSYPMNAFSDALVPQLPPSHLQLLIATLDIVSSLAAHSEHNGISGSKLSKFFGLWLLTTKRSEQDDDWFSFYSRWERAGRILEHIFLAHTRDEMARKKMPLRLAELVRGYPFKGPSEPVAGDAELLPRPRLSTRQYDALYIRIDTQVPDAKSIKRKQHALRLISDALKSELAHTDSKYKDLWEAIRKAALANDEPEPILIHVDGYPSISRIFSDETLRFLSLIPAESSNKGISSVPTIRAPRPPRKRSSSQNLSAKANGNGKAPTNGSPADRSAASPASPSSPKDWMDFSTAGFGESAIGKDFASTLLDKDVEVTTPPVERKSSKKRKASPGRSRGSSVDNPATEPMHRVTNANGPAPPKSKSTVVDLVKLDEAFIDFWSDALLDPISADWPNFVVAQLKSLPGVELDGKPVNWLVLEQRFVAPPPPPPPPVPEADATAPKRASSPRPSMRSEMSGRRSSTLAAAKKRLTFFSSSHTLSGASSVAKAESKTFARKKAKPTRIGELGEILPEEDAATVKKEESKEKRADKEAKTVAEAASQKGPSPSEALKGPEPVADQPKEVHVAIAESPAPAPASLVSSATAATPVTPTTDAMSPLTPTADDFPPVPVVGSLASASAAPSAAADAPAPAKVEPMKTEDAETEDKPVLAAPQDAHVPADVVPASGTTDTAPAEADITQEKVLPPAPEPVILTGETPGPQVALDTSEPAARAEISSKIDEIVAQAGSSPEVDQIPGADASASEKQQTTEVVPETALIEEVVPFATHAEAQAAVEEAAVQQEESPTVAAAAEEAGISPAAAVAATEEPSAAPEPVPEANAPGEDDAPVERPAAEKLVEHAPVPIPEEPDVAPAVSRSQLTAEEPTPAAEPAAPIPEVMSVEAAAQAEPSVPSEPALGPEPEPAEEEIVAPVESTPIPESAPAAEPAVLAEQPVVPEAPEAEQPSALVEPTETEAPLAPAEPALQAEAPKEQDADVPDIHDTQDEEEGAVGEEIAIVPTEDVIVQPAAEDASAAALPEAPAVATGSVEESSALAKDPVDVSSSERAQTTVEELTAEREPTASQGVEVKEGETAETKPEGDPVAEGETASADKVDA</sequence>
<dbReference type="Pfam" id="PF08101">
    <property type="entry name" value="Msb1-Mug8_dom"/>
    <property type="match status" value="1"/>
</dbReference>
<dbReference type="OMA" id="VVGWDAY"/>
<feature type="region of interest" description="Disordered" evidence="1">
    <location>
        <begin position="679"/>
        <end position="716"/>
    </location>
</feature>